<evidence type="ECO:0000256" key="1">
    <source>
        <dbReference type="SAM" id="SignalP"/>
    </source>
</evidence>
<name>A0A150XWS7_9BACT</name>
<evidence type="ECO:0000313" key="2">
    <source>
        <dbReference type="EMBL" id="KYG83210.1"/>
    </source>
</evidence>
<dbReference type="STRING" id="1914963.AWW67_07280"/>
<comment type="caution">
    <text evidence="2">The sequence shown here is derived from an EMBL/GenBank/DDBJ whole genome shotgun (WGS) entry which is preliminary data.</text>
</comment>
<dbReference type="EMBL" id="LRPB01000034">
    <property type="protein sequence ID" value="KYG83210.1"/>
    <property type="molecule type" value="Genomic_DNA"/>
</dbReference>
<dbReference type="Pfam" id="PF13557">
    <property type="entry name" value="Phenol_MetA_deg"/>
    <property type="match status" value="1"/>
</dbReference>
<accession>A0A150XWS7</accession>
<keyword evidence="1" id="KW-0732">Signal</keyword>
<dbReference type="Proteomes" id="UP000075663">
    <property type="component" value="Unassembled WGS sequence"/>
</dbReference>
<sequence>MSRKVKKSVIFTMLAFCLMATGVFAQEANEGTVGSIITDRPTQTYSSFVVPKGAFQIESGIGYSRAAFSNSIANVVNLPEDYASENFTLNFLQLRYGLSDNVELRLAQNVYFNRIKFDGDVINRSDVQFASTWIGAKFNILNEDGFVPQTSFLAEYVTDVFDEDMGQDLLNLRLNFSSTLSEKLTLGYGLGGFVPTKNGPFYLEYSVVGSYAFQPNWGAFLELFGTLRNDWVNTHNVDMGITYLVNNNLQLDAYTGFDLTNNLGETDFIFGLGFSTRILKK</sequence>
<gene>
    <name evidence="2" type="ORF">AWW67_07280</name>
</gene>
<feature type="chain" id="PRO_5007575326" description="Transporter" evidence="1">
    <location>
        <begin position="26"/>
        <end position="281"/>
    </location>
</feature>
<proteinExistence type="predicted"/>
<evidence type="ECO:0008006" key="4">
    <source>
        <dbReference type="Google" id="ProtNLM"/>
    </source>
</evidence>
<evidence type="ECO:0000313" key="3">
    <source>
        <dbReference type="Proteomes" id="UP000075663"/>
    </source>
</evidence>
<feature type="signal peptide" evidence="1">
    <location>
        <begin position="1"/>
        <end position="25"/>
    </location>
</feature>
<dbReference type="AlphaFoldDB" id="A0A150XWS7"/>
<organism evidence="2 3">
    <name type="scientific">Roseivirga seohaensis</name>
    <dbReference type="NCBI Taxonomy" id="1914963"/>
    <lineage>
        <taxon>Bacteria</taxon>
        <taxon>Pseudomonadati</taxon>
        <taxon>Bacteroidota</taxon>
        <taxon>Cytophagia</taxon>
        <taxon>Cytophagales</taxon>
        <taxon>Roseivirgaceae</taxon>
        <taxon>Roseivirga</taxon>
    </lineage>
</organism>
<reference evidence="2 3" key="1">
    <citation type="submission" date="2016-01" db="EMBL/GenBank/DDBJ databases">
        <title>Genome sequencing of Roseivirga seohaensis SW-152.</title>
        <authorList>
            <person name="Selvaratnam C."/>
            <person name="Thevarajoo S."/>
            <person name="Goh K.M."/>
            <person name="Ee R."/>
            <person name="Chan K.-G."/>
            <person name="Chong C.S."/>
        </authorList>
    </citation>
    <scope>NUCLEOTIDE SEQUENCE [LARGE SCALE GENOMIC DNA]</scope>
    <source>
        <strain evidence="2 3">SW-152</strain>
    </source>
</reference>
<dbReference type="InterPro" id="IPR025737">
    <property type="entry name" value="FApF"/>
</dbReference>
<protein>
    <recommendedName>
        <fullName evidence="4">Transporter</fullName>
    </recommendedName>
</protein>